<reference evidence="1 2" key="1">
    <citation type="submission" date="2024-03" db="EMBL/GenBank/DDBJ databases">
        <authorList>
            <person name="Gkanogiannis A."/>
            <person name="Becerra Lopez-Lavalle L."/>
        </authorList>
    </citation>
    <scope>NUCLEOTIDE SEQUENCE [LARGE SCALE GENOMIC DNA]</scope>
</reference>
<sequence>MAGIGVYKPTMKVLPLRCKPTTGASNNIWQRISGNFKSSVNLLHLYHIAAMMVKKTSNSSEKSFMSIKQGDVKILELSWTTQTHSGFQQMISNNPNSIYFSARNILKRIPEQGLKSGLENLKCSVQK</sequence>
<evidence type="ECO:0000313" key="1">
    <source>
        <dbReference type="EMBL" id="CAK9329117.1"/>
    </source>
</evidence>
<keyword evidence="2" id="KW-1185">Reference proteome</keyword>
<protein>
    <submittedName>
        <fullName evidence="1">Uncharacterized protein</fullName>
    </submittedName>
</protein>
<evidence type="ECO:0000313" key="2">
    <source>
        <dbReference type="Proteomes" id="UP001642487"/>
    </source>
</evidence>
<dbReference type="Proteomes" id="UP001642487">
    <property type="component" value="Chromosome 9"/>
</dbReference>
<dbReference type="EMBL" id="OZ021743">
    <property type="protein sequence ID" value="CAK9329117.1"/>
    <property type="molecule type" value="Genomic_DNA"/>
</dbReference>
<gene>
    <name evidence="1" type="ORF">CITCOLO1_LOCUS21554</name>
</gene>
<accession>A0ABP0Z8K3</accession>
<proteinExistence type="predicted"/>
<name>A0ABP0Z8K3_9ROSI</name>
<organism evidence="1 2">
    <name type="scientific">Citrullus colocynthis</name>
    <name type="common">colocynth</name>
    <dbReference type="NCBI Taxonomy" id="252529"/>
    <lineage>
        <taxon>Eukaryota</taxon>
        <taxon>Viridiplantae</taxon>
        <taxon>Streptophyta</taxon>
        <taxon>Embryophyta</taxon>
        <taxon>Tracheophyta</taxon>
        <taxon>Spermatophyta</taxon>
        <taxon>Magnoliopsida</taxon>
        <taxon>eudicotyledons</taxon>
        <taxon>Gunneridae</taxon>
        <taxon>Pentapetalae</taxon>
        <taxon>rosids</taxon>
        <taxon>fabids</taxon>
        <taxon>Cucurbitales</taxon>
        <taxon>Cucurbitaceae</taxon>
        <taxon>Benincaseae</taxon>
        <taxon>Citrullus</taxon>
    </lineage>
</organism>